<gene>
    <name evidence="4" type="ORF">PPERSA_04399</name>
</gene>
<reference evidence="4 5" key="1">
    <citation type="journal article" date="2015" name="Sci. Rep.">
        <title>Genome of the facultative scuticociliatosis pathogen Pseudocohnilembus persalinus provides insight into its virulence through horizontal gene transfer.</title>
        <authorList>
            <person name="Xiong J."/>
            <person name="Wang G."/>
            <person name="Cheng J."/>
            <person name="Tian M."/>
            <person name="Pan X."/>
            <person name="Warren A."/>
            <person name="Jiang C."/>
            <person name="Yuan D."/>
            <person name="Miao W."/>
        </authorList>
    </citation>
    <scope>NUCLEOTIDE SEQUENCE [LARGE SCALE GENOMIC DNA]</scope>
    <source>
        <strain evidence="4">36N120E</strain>
    </source>
</reference>
<dbReference type="InterPro" id="IPR002048">
    <property type="entry name" value="EF_hand_dom"/>
</dbReference>
<keyword evidence="2" id="KW-0175">Coiled coil</keyword>
<dbReference type="InParanoid" id="A0A0V0QRE6"/>
<dbReference type="CDD" id="cd00051">
    <property type="entry name" value="EFh"/>
    <property type="match status" value="1"/>
</dbReference>
<dbReference type="Proteomes" id="UP000054937">
    <property type="component" value="Unassembled WGS sequence"/>
</dbReference>
<dbReference type="GO" id="GO:0005509">
    <property type="term" value="F:calcium ion binding"/>
    <property type="evidence" value="ECO:0007669"/>
    <property type="project" value="InterPro"/>
</dbReference>
<feature type="coiled-coil region" evidence="2">
    <location>
        <begin position="239"/>
        <end position="266"/>
    </location>
</feature>
<dbReference type="InterPro" id="IPR011992">
    <property type="entry name" value="EF-hand-dom_pair"/>
</dbReference>
<comment type="caution">
    <text evidence="4">The sequence shown here is derived from an EMBL/GenBank/DDBJ whole genome shotgun (WGS) entry which is preliminary data.</text>
</comment>
<organism evidence="4 5">
    <name type="scientific">Pseudocohnilembus persalinus</name>
    <name type="common">Ciliate</name>
    <dbReference type="NCBI Taxonomy" id="266149"/>
    <lineage>
        <taxon>Eukaryota</taxon>
        <taxon>Sar</taxon>
        <taxon>Alveolata</taxon>
        <taxon>Ciliophora</taxon>
        <taxon>Intramacronucleata</taxon>
        <taxon>Oligohymenophorea</taxon>
        <taxon>Scuticociliatia</taxon>
        <taxon>Philasterida</taxon>
        <taxon>Pseudocohnilembidae</taxon>
        <taxon>Pseudocohnilembus</taxon>
    </lineage>
</organism>
<proteinExistence type="predicted"/>
<evidence type="ECO:0000256" key="2">
    <source>
        <dbReference type="SAM" id="Coils"/>
    </source>
</evidence>
<evidence type="ECO:0000313" key="5">
    <source>
        <dbReference type="Proteomes" id="UP000054937"/>
    </source>
</evidence>
<dbReference type="InterPro" id="IPR018247">
    <property type="entry name" value="EF_Hand_1_Ca_BS"/>
</dbReference>
<dbReference type="Gene3D" id="1.10.238.10">
    <property type="entry name" value="EF-hand"/>
    <property type="match status" value="1"/>
</dbReference>
<dbReference type="PROSITE" id="PS50222">
    <property type="entry name" value="EF_HAND_2"/>
    <property type="match status" value="2"/>
</dbReference>
<dbReference type="SMART" id="SM00054">
    <property type="entry name" value="EFh"/>
    <property type="match status" value="2"/>
</dbReference>
<accession>A0A0V0QRE6</accession>
<dbReference type="OrthoDB" id="26525at2759"/>
<dbReference type="SUPFAM" id="SSF47473">
    <property type="entry name" value="EF-hand"/>
    <property type="match status" value="1"/>
</dbReference>
<keyword evidence="1" id="KW-0106">Calcium</keyword>
<evidence type="ECO:0000259" key="3">
    <source>
        <dbReference type="PROSITE" id="PS50222"/>
    </source>
</evidence>
<dbReference type="Pfam" id="PF13499">
    <property type="entry name" value="EF-hand_7"/>
    <property type="match status" value="1"/>
</dbReference>
<sequence length="363" mass="42792">MEESNQKDQTLQIQNHQPLIEEQLNIKSNLRKNKIKKFDSINALLDQEEDEKVIQFESKNNDYNSKNLYHNDTEKDEQISNNIENNKISFQTFLLCFQMMFPLLSNKDIYGIFICSDQDRDYFFGYDDFQSILEQAQSIQIQQNSKAIIKKVNQFFGVNQINCLNLIDKIDKTENIQKRQNDKKSDENCINAFQSQEINIQKQKLGENKTQSINQLEIQCPENSNSKDKIEKIEKIEKIQKSQQNQQQIQQEKQNLQQKYDKIHLNQSKSGLCDQGFQQLKTKLFSKIHLVLKRQQIDLEDAFESMDIDGDGKISFKDFYQSLKLMNIPNNLQEIQKIFNLCDKDNDKYLSLQEFSTQFGNDS</sequence>
<dbReference type="EMBL" id="LDAU01000114">
    <property type="protein sequence ID" value="KRX04584.1"/>
    <property type="molecule type" value="Genomic_DNA"/>
</dbReference>
<feature type="domain" description="EF-hand" evidence="3">
    <location>
        <begin position="330"/>
        <end position="363"/>
    </location>
</feature>
<name>A0A0V0QRE6_PSEPJ</name>
<protein>
    <recommendedName>
        <fullName evidence="3">EF-hand domain-containing protein</fullName>
    </recommendedName>
</protein>
<dbReference type="AlphaFoldDB" id="A0A0V0QRE6"/>
<keyword evidence="5" id="KW-1185">Reference proteome</keyword>
<evidence type="ECO:0000256" key="1">
    <source>
        <dbReference type="ARBA" id="ARBA00022837"/>
    </source>
</evidence>
<feature type="domain" description="EF-hand" evidence="3">
    <location>
        <begin position="294"/>
        <end position="329"/>
    </location>
</feature>
<evidence type="ECO:0000313" key="4">
    <source>
        <dbReference type="EMBL" id="KRX04584.1"/>
    </source>
</evidence>
<dbReference type="PROSITE" id="PS00018">
    <property type="entry name" value="EF_HAND_1"/>
    <property type="match status" value="2"/>
</dbReference>